<dbReference type="PRINTS" id="PR00291">
    <property type="entry name" value="KUNITZINHBTR"/>
</dbReference>
<sequence length="203" mass="22399">MKTAFFVVFLVYLFVSDPPFSSAAEAPKPVLDTAKKSVRTGTRYFIFSVFPRTGGLTLESLEKPCPLSIVQEDNLGYSVSFSPINPKKGVVRVSTDLNVEFNVPTNCSSSTWWNIDISPSTGNYFLSTGGSQGNPGPNTVRNWFKIEQDGQQQTGGNLYKFVYCPTFSKTTCKNVGIVVQNGKRRLGLTNVPLQFVLKQSEMV</sequence>
<dbReference type="SMART" id="SM00452">
    <property type="entry name" value="STI"/>
    <property type="match status" value="1"/>
</dbReference>
<comment type="similarity">
    <text evidence="1">Belongs to the protease inhibitor I3 (leguminous Kunitz-type inhibitor) family.</text>
</comment>
<protein>
    <submittedName>
        <fullName evidence="3">OLC1v1013948C1</fullName>
    </submittedName>
</protein>
<dbReference type="GO" id="GO:0004866">
    <property type="term" value="F:endopeptidase inhibitor activity"/>
    <property type="evidence" value="ECO:0007669"/>
    <property type="project" value="InterPro"/>
</dbReference>
<dbReference type="InterPro" id="IPR002160">
    <property type="entry name" value="Prot_inh_Kunz-lg"/>
</dbReference>
<dbReference type="PANTHER" id="PTHR33107">
    <property type="entry name" value="KUNITZ TRYPSIN INHIBITOR 2"/>
    <property type="match status" value="1"/>
</dbReference>
<name>A0AAV1DZL2_OLDCO</name>
<dbReference type="PANTHER" id="PTHR33107:SF5">
    <property type="entry name" value="KUNITZ TRYPSIN INHIBITOR 5"/>
    <property type="match status" value="1"/>
</dbReference>
<accession>A0AAV1DZL2</accession>
<feature type="signal peptide" evidence="2">
    <location>
        <begin position="1"/>
        <end position="23"/>
    </location>
</feature>
<gene>
    <name evidence="3" type="ORF">OLC1_LOCUS20393</name>
</gene>
<organism evidence="3 4">
    <name type="scientific">Oldenlandia corymbosa var. corymbosa</name>
    <dbReference type="NCBI Taxonomy" id="529605"/>
    <lineage>
        <taxon>Eukaryota</taxon>
        <taxon>Viridiplantae</taxon>
        <taxon>Streptophyta</taxon>
        <taxon>Embryophyta</taxon>
        <taxon>Tracheophyta</taxon>
        <taxon>Spermatophyta</taxon>
        <taxon>Magnoliopsida</taxon>
        <taxon>eudicotyledons</taxon>
        <taxon>Gunneridae</taxon>
        <taxon>Pentapetalae</taxon>
        <taxon>asterids</taxon>
        <taxon>lamiids</taxon>
        <taxon>Gentianales</taxon>
        <taxon>Rubiaceae</taxon>
        <taxon>Rubioideae</taxon>
        <taxon>Spermacoceae</taxon>
        <taxon>Hedyotis-Oldenlandia complex</taxon>
        <taxon>Oldenlandia</taxon>
    </lineage>
</organism>
<dbReference type="Gene3D" id="2.80.10.50">
    <property type="match status" value="1"/>
</dbReference>
<dbReference type="Pfam" id="PF00197">
    <property type="entry name" value="Kunitz_legume"/>
    <property type="match status" value="1"/>
</dbReference>
<dbReference type="SUPFAM" id="SSF50386">
    <property type="entry name" value="STI-like"/>
    <property type="match status" value="1"/>
</dbReference>
<evidence type="ECO:0000313" key="3">
    <source>
        <dbReference type="EMBL" id="CAI9113363.1"/>
    </source>
</evidence>
<evidence type="ECO:0000313" key="4">
    <source>
        <dbReference type="Proteomes" id="UP001161247"/>
    </source>
</evidence>
<keyword evidence="2" id="KW-0732">Signal</keyword>
<evidence type="ECO:0000256" key="1">
    <source>
        <dbReference type="ARBA" id="ARBA00005440"/>
    </source>
</evidence>
<dbReference type="InterPro" id="IPR011065">
    <property type="entry name" value="Kunitz_inhibitor_STI-like_sf"/>
</dbReference>
<dbReference type="AlphaFoldDB" id="A0AAV1DZL2"/>
<evidence type="ECO:0000256" key="2">
    <source>
        <dbReference type="SAM" id="SignalP"/>
    </source>
</evidence>
<proteinExistence type="inferred from homology"/>
<keyword evidence="4" id="KW-1185">Reference proteome</keyword>
<feature type="chain" id="PRO_5043785171" evidence="2">
    <location>
        <begin position="24"/>
        <end position="203"/>
    </location>
</feature>
<dbReference type="EMBL" id="OX459124">
    <property type="protein sequence ID" value="CAI9113363.1"/>
    <property type="molecule type" value="Genomic_DNA"/>
</dbReference>
<dbReference type="Proteomes" id="UP001161247">
    <property type="component" value="Chromosome 7"/>
</dbReference>
<reference evidence="3" key="1">
    <citation type="submission" date="2023-03" db="EMBL/GenBank/DDBJ databases">
        <authorList>
            <person name="Julca I."/>
        </authorList>
    </citation>
    <scope>NUCLEOTIDE SEQUENCE</scope>
</reference>